<evidence type="ECO:0000256" key="1">
    <source>
        <dbReference type="SAM" id="SignalP"/>
    </source>
</evidence>
<dbReference type="EMBL" id="GBEZ01027871">
    <property type="protein sequence ID" value="JAC59494.1"/>
    <property type="molecule type" value="Transcribed_RNA"/>
</dbReference>
<accession>A0A061QM50</accession>
<reference evidence="2" key="1">
    <citation type="submission" date="2014-05" db="EMBL/GenBank/DDBJ databases">
        <title>The transcriptome of the halophilic microalga Tetraselmis sp. GSL018 isolated from the Great Salt Lake, Utah.</title>
        <authorList>
            <person name="Jinkerson R.E."/>
            <person name="D'Adamo S."/>
            <person name="Posewitz M.C."/>
        </authorList>
    </citation>
    <scope>NUCLEOTIDE SEQUENCE</scope>
    <source>
        <strain evidence="2">GSL018</strain>
    </source>
</reference>
<organism evidence="2">
    <name type="scientific">Tetraselmis sp. GSL018</name>
    <dbReference type="NCBI Taxonomy" id="582737"/>
    <lineage>
        <taxon>Eukaryota</taxon>
        <taxon>Viridiplantae</taxon>
        <taxon>Chlorophyta</taxon>
        <taxon>core chlorophytes</taxon>
        <taxon>Chlorodendrophyceae</taxon>
        <taxon>Chlorodendrales</taxon>
        <taxon>Chlorodendraceae</taxon>
        <taxon>Tetraselmis</taxon>
    </lineage>
</organism>
<proteinExistence type="predicted"/>
<keyword evidence="1" id="KW-0732">Signal</keyword>
<gene>
    <name evidence="4" type="ORF">TSPGSL018_17547</name>
    <name evidence="3" type="ORF">TSPGSL018_22741</name>
    <name evidence="2" type="ORF">TSPGSL018_31275</name>
</gene>
<dbReference type="EMBL" id="GBEZ01024333">
    <property type="protein sequence ID" value="JAC62646.1"/>
    <property type="molecule type" value="Transcribed_RNA"/>
</dbReference>
<evidence type="ECO:0000313" key="4">
    <source>
        <dbReference type="EMBL" id="JAC77491.1"/>
    </source>
</evidence>
<feature type="chain" id="PRO_5007370638" evidence="1">
    <location>
        <begin position="28"/>
        <end position="73"/>
    </location>
</feature>
<evidence type="ECO:0000313" key="2">
    <source>
        <dbReference type="EMBL" id="JAC59494.1"/>
    </source>
</evidence>
<feature type="signal peptide" evidence="1">
    <location>
        <begin position="1"/>
        <end position="27"/>
    </location>
</feature>
<evidence type="ECO:0000313" key="3">
    <source>
        <dbReference type="EMBL" id="JAC62646.1"/>
    </source>
</evidence>
<sequence length="73" mass="8507">MNMMYRGQLALLLPPFLIVSLLRTSTSYTRPDDLKNLLRFKDEMIKTRGASWEQALSTWNCADNHLNETCDAW</sequence>
<dbReference type="AlphaFoldDB" id="A0A061QM50"/>
<name>A0A061QM50_9CHLO</name>
<protein>
    <submittedName>
        <fullName evidence="2">Uncharacterized protein</fullName>
    </submittedName>
</protein>
<dbReference type="EMBL" id="GBEZ01008012">
    <property type="protein sequence ID" value="JAC77491.1"/>
    <property type="molecule type" value="Transcribed_RNA"/>
</dbReference>